<dbReference type="GO" id="GO:0006508">
    <property type="term" value="P:proteolysis"/>
    <property type="evidence" value="ECO:0007669"/>
    <property type="project" value="UniProtKB-KW"/>
</dbReference>
<protein>
    <submittedName>
        <fullName evidence="4">Serine protease</fullName>
    </submittedName>
</protein>
<dbReference type="RefSeq" id="WP_301806873.1">
    <property type="nucleotide sequence ID" value="NZ_JAUJZH010000005.1"/>
</dbReference>
<dbReference type="SUPFAM" id="SSF50494">
    <property type="entry name" value="Trypsin-like serine proteases"/>
    <property type="match status" value="1"/>
</dbReference>
<accession>A0ABT8S0M8</accession>
<dbReference type="InterPro" id="IPR051201">
    <property type="entry name" value="Chloro_Bact_Ser_Proteases"/>
</dbReference>
<dbReference type="Proteomes" id="UP001169027">
    <property type="component" value="Unassembled WGS sequence"/>
</dbReference>
<dbReference type="PANTHER" id="PTHR43343:SF3">
    <property type="entry name" value="PROTEASE DO-LIKE 8, CHLOROPLASTIC"/>
    <property type="match status" value="1"/>
</dbReference>
<gene>
    <name evidence="4" type="ORF">Q2T77_08660</name>
</gene>
<feature type="chain" id="PRO_5046391264" evidence="3">
    <location>
        <begin position="25"/>
        <end position="415"/>
    </location>
</feature>
<feature type="signal peptide" evidence="3">
    <location>
        <begin position="1"/>
        <end position="24"/>
    </location>
</feature>
<evidence type="ECO:0000313" key="4">
    <source>
        <dbReference type="EMBL" id="MDO1532358.1"/>
    </source>
</evidence>
<dbReference type="PANTHER" id="PTHR43343">
    <property type="entry name" value="PEPTIDASE S12"/>
    <property type="match status" value="1"/>
</dbReference>
<comment type="caution">
    <text evidence="4">The sequence shown here is derived from an EMBL/GenBank/DDBJ whole genome shotgun (WGS) entry which is preliminary data.</text>
</comment>
<proteinExistence type="predicted"/>
<organism evidence="4 5">
    <name type="scientific">Variovorax ginsengisoli</name>
    <dbReference type="NCBI Taxonomy" id="363844"/>
    <lineage>
        <taxon>Bacteria</taxon>
        <taxon>Pseudomonadati</taxon>
        <taxon>Pseudomonadota</taxon>
        <taxon>Betaproteobacteria</taxon>
        <taxon>Burkholderiales</taxon>
        <taxon>Comamonadaceae</taxon>
        <taxon>Variovorax</taxon>
    </lineage>
</organism>
<dbReference type="InterPro" id="IPR009003">
    <property type="entry name" value="Peptidase_S1_PA"/>
</dbReference>
<evidence type="ECO:0000313" key="5">
    <source>
        <dbReference type="Proteomes" id="UP001169027"/>
    </source>
</evidence>
<keyword evidence="3" id="KW-0732">Signal</keyword>
<sequence>MTPASIGRTAAFLAAALVASGAFALEPDVLFARVSPAVWTVRTLDAQERPLRTGSAVVIAPGRLVTACHVLAKAASFVIRQDNVTYGATLEHPDVERDLCQIRVANFNAAPVPLAPAGAARVGQKAYLVGSPRGVENTLGETMLTGLRGEDGDDRQLQLAAVLAAGASGGGLFDAEGRLLGITSAAGRDPGAPGFAVPADFVPEIPARAQAALAQRPRGDVRTAAAGAAPANTLTAPLRPGDGLEFQRVDRLTGNRSTVVYRVDRVAGDEVIFNMGGRVEKTDGRVVSVASPAGGSYDVSSPPGGWGRRELKPGMRWHLDYVAVTGEKWRHELDATVVSERTMRIDGVDLNVVQIDYAGWIYASYGTGASPVGTPFRASAWYARDLGRVVRFEAEHRRGNSSSSNESLELVRVLR</sequence>
<evidence type="ECO:0000256" key="3">
    <source>
        <dbReference type="SAM" id="SignalP"/>
    </source>
</evidence>
<keyword evidence="5" id="KW-1185">Reference proteome</keyword>
<reference evidence="4" key="1">
    <citation type="submission" date="2023-06" db="EMBL/GenBank/DDBJ databases">
        <authorList>
            <person name="Jiang Y."/>
            <person name="Liu Q."/>
        </authorList>
    </citation>
    <scope>NUCLEOTIDE SEQUENCE</scope>
    <source>
        <strain evidence="4">CGMCC 1.12090</strain>
    </source>
</reference>
<evidence type="ECO:0000256" key="1">
    <source>
        <dbReference type="ARBA" id="ARBA00022670"/>
    </source>
</evidence>
<keyword evidence="2" id="KW-0378">Hydrolase</keyword>
<dbReference type="EMBL" id="JAUKVY010000005">
    <property type="protein sequence ID" value="MDO1532358.1"/>
    <property type="molecule type" value="Genomic_DNA"/>
</dbReference>
<evidence type="ECO:0000256" key="2">
    <source>
        <dbReference type="ARBA" id="ARBA00022801"/>
    </source>
</evidence>
<keyword evidence="1 4" id="KW-0645">Protease</keyword>
<dbReference type="PRINTS" id="PR00834">
    <property type="entry name" value="PROTEASES2C"/>
</dbReference>
<dbReference type="Gene3D" id="2.40.10.120">
    <property type="match status" value="1"/>
</dbReference>
<dbReference type="Pfam" id="PF13365">
    <property type="entry name" value="Trypsin_2"/>
    <property type="match status" value="1"/>
</dbReference>
<dbReference type="InterPro" id="IPR001940">
    <property type="entry name" value="Peptidase_S1C"/>
</dbReference>
<dbReference type="GO" id="GO:0008233">
    <property type="term" value="F:peptidase activity"/>
    <property type="evidence" value="ECO:0007669"/>
    <property type="project" value="UniProtKB-KW"/>
</dbReference>
<name>A0ABT8S0M8_9BURK</name>